<dbReference type="PANTHER" id="PTHR42760:SF115">
    <property type="entry name" value="3-OXOACYL-[ACYL-CARRIER-PROTEIN] REDUCTASE FABG"/>
    <property type="match status" value="1"/>
</dbReference>
<dbReference type="CDD" id="cd05233">
    <property type="entry name" value="SDR_c"/>
    <property type="match status" value="1"/>
</dbReference>
<dbReference type="Gene3D" id="3.40.50.720">
    <property type="entry name" value="NAD(P)-binding Rossmann-like Domain"/>
    <property type="match status" value="1"/>
</dbReference>
<reference evidence="4 5" key="1">
    <citation type="submission" date="2021-07" db="EMBL/GenBank/DDBJ databases">
        <title>Paenibacillus radiodurans sp. nov., isolated from the southeastern edge of Tengger Desert.</title>
        <authorList>
            <person name="Zhang G."/>
        </authorList>
    </citation>
    <scope>NUCLEOTIDE SEQUENCE [LARGE SCALE GENOMIC DNA]</scope>
    <source>
        <strain evidence="4 5">CCM 7311</strain>
    </source>
</reference>
<comment type="similarity">
    <text evidence="1 3">Belongs to the short-chain dehydrogenases/reductases (SDR) family.</text>
</comment>
<dbReference type="InterPro" id="IPR020904">
    <property type="entry name" value="Sc_DH/Rdtase_CS"/>
</dbReference>
<organism evidence="4 5">
    <name type="scientific">Paenibacillus sepulcri</name>
    <dbReference type="NCBI Taxonomy" id="359917"/>
    <lineage>
        <taxon>Bacteria</taxon>
        <taxon>Bacillati</taxon>
        <taxon>Bacillota</taxon>
        <taxon>Bacilli</taxon>
        <taxon>Bacillales</taxon>
        <taxon>Paenibacillaceae</taxon>
        <taxon>Paenibacillus</taxon>
    </lineage>
</organism>
<dbReference type="Proteomes" id="UP001519887">
    <property type="component" value="Unassembled WGS sequence"/>
</dbReference>
<evidence type="ECO:0000256" key="1">
    <source>
        <dbReference type="ARBA" id="ARBA00006484"/>
    </source>
</evidence>
<dbReference type="PRINTS" id="PR00080">
    <property type="entry name" value="SDRFAMILY"/>
</dbReference>
<evidence type="ECO:0000256" key="3">
    <source>
        <dbReference type="RuleBase" id="RU000363"/>
    </source>
</evidence>
<keyword evidence="2" id="KW-0560">Oxidoreductase</keyword>
<name>A0ABS7CK46_9BACL</name>
<feature type="non-terminal residue" evidence="4">
    <location>
        <position position="186"/>
    </location>
</feature>
<protein>
    <submittedName>
        <fullName evidence="4">SDR family oxidoreductase</fullName>
    </submittedName>
</protein>
<evidence type="ECO:0000256" key="2">
    <source>
        <dbReference type="ARBA" id="ARBA00023002"/>
    </source>
</evidence>
<gene>
    <name evidence="4" type="ORF">K0U00_45340</name>
</gene>
<comment type="caution">
    <text evidence="4">The sequence shown here is derived from an EMBL/GenBank/DDBJ whole genome shotgun (WGS) entry which is preliminary data.</text>
</comment>
<dbReference type="InterPro" id="IPR002347">
    <property type="entry name" value="SDR_fam"/>
</dbReference>
<dbReference type="PROSITE" id="PS00061">
    <property type="entry name" value="ADH_SHORT"/>
    <property type="match status" value="1"/>
</dbReference>
<dbReference type="InterPro" id="IPR036291">
    <property type="entry name" value="NAD(P)-bd_dom_sf"/>
</dbReference>
<dbReference type="EMBL" id="JAHZIK010002841">
    <property type="protein sequence ID" value="MBW7461306.1"/>
    <property type="molecule type" value="Genomic_DNA"/>
</dbReference>
<dbReference type="SUPFAM" id="SSF51735">
    <property type="entry name" value="NAD(P)-binding Rossmann-fold domains"/>
    <property type="match status" value="1"/>
</dbReference>
<sequence length="186" mass="19424">MTNRQGRLEGKAAIITGAASGIGKGTALLFAEEGCRLALVDRNEEKLLETAEEIKALGGECIVIAGDVSSSLTAERAVSAAVSAFGGLDIVFNNAGIMPIGDIVDYPEETWDDVMSVNLKSMFLMCKKAIPELLKRGKGSIINTSSVMASLTEPGHGAYTASKAGIIGLTKEIAVSYAERGIRCNA</sequence>
<accession>A0ABS7CK46</accession>
<keyword evidence="5" id="KW-1185">Reference proteome</keyword>
<evidence type="ECO:0000313" key="4">
    <source>
        <dbReference type="EMBL" id="MBW7461306.1"/>
    </source>
</evidence>
<dbReference type="PANTHER" id="PTHR42760">
    <property type="entry name" value="SHORT-CHAIN DEHYDROGENASES/REDUCTASES FAMILY MEMBER"/>
    <property type="match status" value="1"/>
</dbReference>
<dbReference type="PRINTS" id="PR00081">
    <property type="entry name" value="GDHRDH"/>
</dbReference>
<proteinExistence type="inferred from homology"/>
<dbReference type="Pfam" id="PF00106">
    <property type="entry name" value="adh_short"/>
    <property type="match status" value="1"/>
</dbReference>
<evidence type="ECO:0000313" key="5">
    <source>
        <dbReference type="Proteomes" id="UP001519887"/>
    </source>
</evidence>